<accession>A0A7G8BN00</accession>
<keyword evidence="2 8" id="KW-0808">Transferase</keyword>
<dbReference type="GO" id="GO:0046872">
    <property type="term" value="F:metal ion binding"/>
    <property type="evidence" value="ECO:0007669"/>
    <property type="project" value="UniProtKB-KW"/>
</dbReference>
<dbReference type="AlphaFoldDB" id="A0A7G8BN00"/>
<evidence type="ECO:0000256" key="1">
    <source>
        <dbReference type="ARBA" id="ARBA00022490"/>
    </source>
</evidence>
<dbReference type="GO" id="GO:0005525">
    <property type="term" value="F:GTP binding"/>
    <property type="evidence" value="ECO:0007669"/>
    <property type="project" value="UniProtKB-UniRule"/>
</dbReference>
<comment type="caution">
    <text evidence="8">Lacks conserved residue(s) required for the propagation of feature annotation.</text>
</comment>
<keyword evidence="5 8" id="KW-0460">Magnesium</keyword>
<proteinExistence type="inferred from homology"/>
<evidence type="ECO:0000256" key="6">
    <source>
        <dbReference type="ARBA" id="ARBA00023134"/>
    </source>
</evidence>
<feature type="binding site" evidence="8">
    <location>
        <position position="61"/>
    </location>
    <ligand>
        <name>GTP</name>
        <dbReference type="ChEBI" id="CHEBI:37565"/>
    </ligand>
</feature>
<gene>
    <name evidence="8" type="primary">mobA</name>
    <name evidence="10" type="ORF">H7849_08445</name>
</gene>
<evidence type="ECO:0000259" key="9">
    <source>
        <dbReference type="Pfam" id="PF12804"/>
    </source>
</evidence>
<feature type="binding site" evidence="8">
    <location>
        <position position="90"/>
    </location>
    <ligand>
        <name>GTP</name>
        <dbReference type="ChEBI" id="CHEBI:37565"/>
    </ligand>
</feature>
<dbReference type="EMBL" id="CP060394">
    <property type="protein sequence ID" value="QNI33920.1"/>
    <property type="molecule type" value="Genomic_DNA"/>
</dbReference>
<keyword evidence="4 8" id="KW-0547">Nucleotide-binding</keyword>
<dbReference type="RefSeq" id="WP_186745662.1">
    <property type="nucleotide sequence ID" value="NZ_CP060394.1"/>
</dbReference>
<dbReference type="CDD" id="cd02503">
    <property type="entry name" value="MobA"/>
    <property type="match status" value="1"/>
</dbReference>
<keyword evidence="11" id="KW-1185">Reference proteome</keyword>
<comment type="catalytic activity">
    <reaction evidence="8">
        <text>Mo-molybdopterin + GTP + H(+) = Mo-molybdopterin guanine dinucleotide + diphosphate</text>
        <dbReference type="Rhea" id="RHEA:34243"/>
        <dbReference type="ChEBI" id="CHEBI:15378"/>
        <dbReference type="ChEBI" id="CHEBI:33019"/>
        <dbReference type="ChEBI" id="CHEBI:37565"/>
        <dbReference type="ChEBI" id="CHEBI:71302"/>
        <dbReference type="ChEBI" id="CHEBI:71310"/>
        <dbReference type="EC" id="2.7.7.77"/>
    </reaction>
</comment>
<dbReference type="KEGG" id="adin:H7849_08445"/>
<comment type="domain">
    <text evidence="8">The N-terminal domain determines nucleotide recognition and specific binding, while the C-terminal domain determines the specific binding to the target protein.</text>
</comment>
<evidence type="ECO:0000256" key="4">
    <source>
        <dbReference type="ARBA" id="ARBA00022741"/>
    </source>
</evidence>
<dbReference type="Gene3D" id="3.90.550.10">
    <property type="entry name" value="Spore Coat Polysaccharide Biosynthesis Protein SpsA, Chain A"/>
    <property type="match status" value="1"/>
</dbReference>
<comment type="similarity">
    <text evidence="8">Belongs to the MobA family.</text>
</comment>
<reference evidence="10 11" key="1">
    <citation type="submission" date="2020-08" db="EMBL/GenBank/DDBJ databases">
        <title>Edaphobacter telluris sp. nov. and Acidobacterium dinghuensis sp. nov., two acidobacteria isolated from forest soil.</title>
        <authorList>
            <person name="Fu J."/>
            <person name="Qiu L."/>
        </authorList>
    </citation>
    <scope>NUCLEOTIDE SEQUENCE [LARGE SCALE GENOMIC DNA]</scope>
    <source>
        <strain evidence="10">4Y35</strain>
    </source>
</reference>
<comment type="cofactor">
    <cofactor evidence="8">
        <name>Mg(2+)</name>
        <dbReference type="ChEBI" id="CHEBI:18420"/>
    </cofactor>
</comment>
<feature type="domain" description="MobA-like NTP transferase" evidence="9">
    <location>
        <begin position="3"/>
        <end position="150"/>
    </location>
</feature>
<dbReference type="EC" id="2.7.7.77" evidence="8"/>
<dbReference type="GO" id="GO:0061603">
    <property type="term" value="F:molybdenum cofactor guanylyltransferase activity"/>
    <property type="evidence" value="ECO:0007669"/>
    <property type="project" value="UniProtKB-EC"/>
</dbReference>
<comment type="function">
    <text evidence="8">Transfers a GMP moiety from GTP to Mo-molybdopterin (Mo-MPT) cofactor (Moco or molybdenum cofactor) to form Mo-molybdopterin guanine dinucleotide (Mo-MGD) cofactor.</text>
</comment>
<dbReference type="PANTHER" id="PTHR19136">
    <property type="entry name" value="MOLYBDENUM COFACTOR GUANYLYLTRANSFERASE"/>
    <property type="match status" value="1"/>
</dbReference>
<dbReference type="InterPro" id="IPR029044">
    <property type="entry name" value="Nucleotide-diphossugar_trans"/>
</dbReference>
<evidence type="ECO:0000256" key="8">
    <source>
        <dbReference type="HAMAP-Rule" id="MF_00316"/>
    </source>
</evidence>
<keyword evidence="6 8" id="KW-0342">GTP-binding</keyword>
<feature type="binding site" evidence="8">
    <location>
        <position position="90"/>
    </location>
    <ligand>
        <name>Mg(2+)</name>
        <dbReference type="ChEBI" id="CHEBI:18420"/>
    </ligand>
</feature>
<comment type="subcellular location">
    <subcellularLocation>
        <location evidence="8">Cytoplasm</location>
    </subcellularLocation>
</comment>
<dbReference type="GO" id="GO:0005737">
    <property type="term" value="C:cytoplasm"/>
    <property type="evidence" value="ECO:0007669"/>
    <property type="project" value="UniProtKB-SubCell"/>
</dbReference>
<keyword evidence="7 8" id="KW-0501">Molybdenum cofactor biosynthesis</keyword>
<keyword evidence="3 8" id="KW-0479">Metal-binding</keyword>
<name>A0A7G8BN00_9BACT</name>
<feature type="binding site" evidence="8">
    <location>
        <begin position="6"/>
        <end position="8"/>
    </location>
    <ligand>
        <name>GTP</name>
        <dbReference type="ChEBI" id="CHEBI:37565"/>
    </ligand>
</feature>
<dbReference type="InterPro" id="IPR013482">
    <property type="entry name" value="Molybde_CF_guanTrfase"/>
</dbReference>
<dbReference type="HAMAP" id="MF_00316">
    <property type="entry name" value="MobA"/>
    <property type="match status" value="1"/>
</dbReference>
<organism evidence="10 11">
    <name type="scientific">Alloacidobacterium dinghuense</name>
    <dbReference type="NCBI Taxonomy" id="2763107"/>
    <lineage>
        <taxon>Bacteria</taxon>
        <taxon>Pseudomonadati</taxon>
        <taxon>Acidobacteriota</taxon>
        <taxon>Terriglobia</taxon>
        <taxon>Terriglobales</taxon>
        <taxon>Acidobacteriaceae</taxon>
        <taxon>Alloacidobacterium</taxon>
    </lineage>
</organism>
<feature type="binding site" evidence="8">
    <location>
        <position position="18"/>
    </location>
    <ligand>
        <name>GTP</name>
        <dbReference type="ChEBI" id="CHEBI:37565"/>
    </ligand>
</feature>
<evidence type="ECO:0000256" key="5">
    <source>
        <dbReference type="ARBA" id="ARBA00022842"/>
    </source>
</evidence>
<dbReference type="InterPro" id="IPR025877">
    <property type="entry name" value="MobA-like_NTP_Trfase"/>
</dbReference>
<evidence type="ECO:0000256" key="3">
    <source>
        <dbReference type="ARBA" id="ARBA00022723"/>
    </source>
</evidence>
<keyword evidence="10" id="KW-0548">Nucleotidyltransferase</keyword>
<dbReference type="GO" id="GO:0006777">
    <property type="term" value="P:Mo-molybdopterin cofactor biosynthetic process"/>
    <property type="evidence" value="ECO:0007669"/>
    <property type="project" value="UniProtKB-KW"/>
</dbReference>
<evidence type="ECO:0000256" key="2">
    <source>
        <dbReference type="ARBA" id="ARBA00022679"/>
    </source>
</evidence>
<dbReference type="Proteomes" id="UP000515312">
    <property type="component" value="Chromosome"/>
</dbReference>
<evidence type="ECO:0000313" key="10">
    <source>
        <dbReference type="EMBL" id="QNI33920.1"/>
    </source>
</evidence>
<dbReference type="SUPFAM" id="SSF53448">
    <property type="entry name" value="Nucleotide-diphospho-sugar transferases"/>
    <property type="match status" value="1"/>
</dbReference>
<protein>
    <recommendedName>
        <fullName evidence="8">Probable molybdenum cofactor guanylyltransferase</fullName>
        <shortName evidence="8">MoCo guanylyltransferase</shortName>
        <ecNumber evidence="8">2.7.7.77</ecNumber>
    </recommendedName>
    <alternativeName>
        <fullName evidence="8">GTP:molybdopterin guanylyltransferase</fullName>
    </alternativeName>
    <alternativeName>
        <fullName evidence="8">Mo-MPT guanylyltransferase</fullName>
    </alternativeName>
    <alternativeName>
        <fullName evidence="8">Molybdopterin guanylyltransferase</fullName>
    </alternativeName>
    <alternativeName>
        <fullName evidence="8">Molybdopterin-guanine dinucleotide synthase</fullName>
        <shortName evidence="8">MGD synthase</shortName>
    </alternativeName>
</protein>
<dbReference type="PANTHER" id="PTHR19136:SF81">
    <property type="entry name" value="MOLYBDENUM COFACTOR GUANYLYLTRANSFERASE"/>
    <property type="match status" value="1"/>
</dbReference>
<evidence type="ECO:0000313" key="11">
    <source>
        <dbReference type="Proteomes" id="UP000515312"/>
    </source>
</evidence>
<sequence>MNGFVLAGGRSTRMGRDKALLPYAGRPLIAHAVDLLKMAGVEPHIVGARPDLAAYAPVIEDLHPGCGPLGGIEAALAASSSELNLFLPVDLPLLPAAFLRYLLQRAEISGADATMPTWGGGPEPLCAIYCRDLLAGIRESLASGNYKVMHAVENAVRPSEVDLFSVEAVAATRDDWPLDPPLRRWFQNLNTPAELALVS</sequence>
<evidence type="ECO:0000256" key="7">
    <source>
        <dbReference type="ARBA" id="ARBA00023150"/>
    </source>
</evidence>
<dbReference type="Pfam" id="PF12804">
    <property type="entry name" value="NTP_transf_3"/>
    <property type="match status" value="1"/>
</dbReference>
<keyword evidence="1 8" id="KW-0963">Cytoplasm</keyword>